<dbReference type="Gene3D" id="3.10.580.10">
    <property type="entry name" value="CBS-domain"/>
    <property type="match status" value="1"/>
</dbReference>
<dbReference type="EMBL" id="LNTB01000001">
    <property type="protein sequence ID" value="KSW11402.1"/>
    <property type="molecule type" value="Genomic_DNA"/>
</dbReference>
<dbReference type="Pfam" id="PF10335">
    <property type="entry name" value="DUF294_C"/>
    <property type="match status" value="1"/>
</dbReference>
<dbReference type="InterPro" id="IPR046342">
    <property type="entry name" value="CBS_dom_sf"/>
</dbReference>
<comment type="caution">
    <text evidence="3">The sequence shown here is derived from an EMBL/GenBank/DDBJ whole genome shotgun (WGS) entry which is preliminary data.</text>
</comment>
<dbReference type="GO" id="GO:0008773">
    <property type="term" value="F:[protein-PII] uridylyltransferase activity"/>
    <property type="evidence" value="ECO:0007669"/>
    <property type="project" value="InterPro"/>
</dbReference>
<gene>
    <name evidence="3" type="ORF">CF15_00635</name>
</gene>
<keyword evidence="1" id="KW-0129">CBS domain</keyword>
<accession>A0A0V8RTY1</accession>
<dbReference type="InterPro" id="IPR018821">
    <property type="entry name" value="DUF294_put_nucleoTrafse_sb-bd"/>
</dbReference>
<evidence type="ECO:0000313" key="4">
    <source>
        <dbReference type="Proteomes" id="UP000053352"/>
    </source>
</evidence>
<keyword evidence="4" id="KW-1185">Reference proteome</keyword>
<proteinExistence type="predicted"/>
<dbReference type="Pfam" id="PF00571">
    <property type="entry name" value="CBS"/>
    <property type="match status" value="1"/>
</dbReference>
<dbReference type="PROSITE" id="PS51371">
    <property type="entry name" value="CBS"/>
    <property type="match status" value="1"/>
</dbReference>
<dbReference type="SUPFAM" id="SSF54631">
    <property type="entry name" value="CBS-domain pair"/>
    <property type="match status" value="1"/>
</dbReference>
<sequence length="383" mass="42248">MSEYMTPNPLSVRTSATCMEAAYLMMRRYVKHLVVVDDDGRVKGVVSVRDIAYAEALGPLYMLRRIRSASSVEELAERYHELVRVLRREARRLRPGEGREAAHLVRMASLALRGVMEKAADLAARRLGIGQSGVAYLTLGSNGRLEQFLASDRDTMLVYWGLGEGRARAFAEEVESILDKAGFPGCRQGYTARRLLYSGDALAEAIGSMAANPRDENLVMLSMMYDAANVWGREGAAEWVRRSIAESLRGSSSYILEVLPAYRPRLGLAGRLPRELDLKAHGLAPVVYAVKAFAMAEGVWKPVNTLDRLRELAAIGVVPGDLAADVAEAYELLLSFTLWIQAVHGGTRVETGELSGLERSILRSVLRTVQRFVDYARSRGMGP</sequence>
<dbReference type="Pfam" id="PF03445">
    <property type="entry name" value="DUF294"/>
    <property type="match status" value="1"/>
</dbReference>
<reference evidence="3 4" key="1">
    <citation type="submission" date="2015-11" db="EMBL/GenBank/DDBJ databases">
        <title>Genome sequence of Pyrodictium occultum PL-19, a marine hyperthermophilic archaeon isolated from Volcano, Italy.</title>
        <authorList>
            <person name="Utturkar S."/>
            <person name="Huber H."/>
            <person name="Leptihn S."/>
            <person name="Brown S."/>
            <person name="Stetter K.O."/>
            <person name="Podar M."/>
        </authorList>
    </citation>
    <scope>NUCLEOTIDE SEQUENCE [LARGE SCALE GENOMIC DNA]</scope>
    <source>
        <strain evidence="3 4">PL-19</strain>
    </source>
</reference>
<feature type="domain" description="CBS" evidence="2">
    <location>
        <begin position="5"/>
        <end position="62"/>
    </location>
</feature>
<dbReference type="Proteomes" id="UP000053352">
    <property type="component" value="Unassembled WGS sequence"/>
</dbReference>
<dbReference type="InterPro" id="IPR005105">
    <property type="entry name" value="GlnD_Uridyltrans_N"/>
</dbReference>
<organism evidence="3 4">
    <name type="scientific">Pyrodictium occultum</name>
    <dbReference type="NCBI Taxonomy" id="2309"/>
    <lineage>
        <taxon>Archaea</taxon>
        <taxon>Thermoproteota</taxon>
        <taxon>Thermoprotei</taxon>
        <taxon>Desulfurococcales</taxon>
        <taxon>Pyrodictiaceae</taxon>
        <taxon>Pyrodictium</taxon>
    </lineage>
</organism>
<evidence type="ECO:0000313" key="3">
    <source>
        <dbReference type="EMBL" id="KSW11402.1"/>
    </source>
</evidence>
<dbReference type="AlphaFoldDB" id="A0A0V8RTY1"/>
<dbReference type="InterPro" id="IPR000644">
    <property type="entry name" value="CBS_dom"/>
</dbReference>
<evidence type="ECO:0000259" key="2">
    <source>
        <dbReference type="PROSITE" id="PS51371"/>
    </source>
</evidence>
<dbReference type="STRING" id="2309.CF15_00635"/>
<dbReference type="SMART" id="SM00116">
    <property type="entry name" value="CBS"/>
    <property type="match status" value="1"/>
</dbReference>
<name>A0A0V8RTY1_PYROC</name>
<evidence type="ECO:0000256" key="1">
    <source>
        <dbReference type="PROSITE-ProRule" id="PRU00703"/>
    </source>
</evidence>
<protein>
    <recommendedName>
        <fullName evidence="2">CBS domain-containing protein</fullName>
    </recommendedName>
</protein>